<keyword evidence="2" id="KW-0812">Transmembrane</keyword>
<keyword evidence="2" id="KW-0472">Membrane</keyword>
<dbReference type="AlphaFoldDB" id="A0AAV9GXY6"/>
<evidence type="ECO:0000256" key="1">
    <source>
        <dbReference type="ARBA" id="ARBA00004141"/>
    </source>
</evidence>
<feature type="transmembrane region" description="Helical" evidence="2">
    <location>
        <begin position="69"/>
        <end position="88"/>
    </location>
</feature>
<dbReference type="Pfam" id="PF24357">
    <property type="entry name" value="TMD0_ABC"/>
    <property type="match status" value="1"/>
</dbReference>
<reference evidence="4" key="1">
    <citation type="journal article" date="2023" name="Mol. Phylogenet. Evol.">
        <title>Genome-scale phylogeny and comparative genomics of the fungal order Sordariales.</title>
        <authorList>
            <person name="Hensen N."/>
            <person name="Bonometti L."/>
            <person name="Westerberg I."/>
            <person name="Brannstrom I.O."/>
            <person name="Guillou S."/>
            <person name="Cros-Aarteil S."/>
            <person name="Calhoun S."/>
            <person name="Haridas S."/>
            <person name="Kuo A."/>
            <person name="Mondo S."/>
            <person name="Pangilinan J."/>
            <person name="Riley R."/>
            <person name="LaButti K."/>
            <person name="Andreopoulos B."/>
            <person name="Lipzen A."/>
            <person name="Chen C."/>
            <person name="Yan M."/>
            <person name="Daum C."/>
            <person name="Ng V."/>
            <person name="Clum A."/>
            <person name="Steindorff A."/>
            <person name="Ohm R.A."/>
            <person name="Martin F."/>
            <person name="Silar P."/>
            <person name="Natvig D.O."/>
            <person name="Lalanne C."/>
            <person name="Gautier V."/>
            <person name="Ament-Velasquez S.L."/>
            <person name="Kruys A."/>
            <person name="Hutchinson M.I."/>
            <person name="Powell A.J."/>
            <person name="Barry K."/>
            <person name="Miller A.N."/>
            <person name="Grigoriev I.V."/>
            <person name="Debuchy R."/>
            <person name="Gladieux P."/>
            <person name="Hiltunen Thoren M."/>
            <person name="Johannesson H."/>
        </authorList>
    </citation>
    <scope>NUCLEOTIDE SEQUENCE</scope>
    <source>
        <strain evidence="4">PSN243</strain>
    </source>
</reference>
<dbReference type="EMBL" id="MU865922">
    <property type="protein sequence ID" value="KAK4452862.1"/>
    <property type="molecule type" value="Genomic_DNA"/>
</dbReference>
<gene>
    <name evidence="4" type="ORF">QBC34DRAFT_18634</name>
</gene>
<feature type="transmembrane region" description="Helical" evidence="2">
    <location>
        <begin position="158"/>
        <end position="177"/>
    </location>
</feature>
<dbReference type="Proteomes" id="UP001321760">
    <property type="component" value="Unassembled WGS sequence"/>
</dbReference>
<protein>
    <recommendedName>
        <fullName evidence="3">ABC transporter TMD0 domain-containing protein</fullName>
    </recommendedName>
</protein>
<evidence type="ECO:0000256" key="2">
    <source>
        <dbReference type="SAM" id="Phobius"/>
    </source>
</evidence>
<comment type="caution">
    <text evidence="4">The sequence shown here is derived from an EMBL/GenBank/DDBJ whole genome shotgun (WGS) entry which is preliminary data.</text>
</comment>
<comment type="subcellular location">
    <subcellularLocation>
        <location evidence="1">Membrane</location>
        <topology evidence="1">Multi-pass membrane protein</topology>
    </subcellularLocation>
</comment>
<organism evidence="4 5">
    <name type="scientific">Podospora aff. communis PSN243</name>
    <dbReference type="NCBI Taxonomy" id="3040156"/>
    <lineage>
        <taxon>Eukaryota</taxon>
        <taxon>Fungi</taxon>
        <taxon>Dikarya</taxon>
        <taxon>Ascomycota</taxon>
        <taxon>Pezizomycotina</taxon>
        <taxon>Sordariomycetes</taxon>
        <taxon>Sordariomycetidae</taxon>
        <taxon>Sordariales</taxon>
        <taxon>Podosporaceae</taxon>
        <taxon>Podospora</taxon>
    </lineage>
</organism>
<evidence type="ECO:0000313" key="4">
    <source>
        <dbReference type="EMBL" id="KAK4452862.1"/>
    </source>
</evidence>
<proteinExistence type="predicted"/>
<feature type="transmembrane region" description="Helical" evidence="2">
    <location>
        <begin position="100"/>
        <end position="121"/>
    </location>
</feature>
<keyword evidence="5" id="KW-1185">Reference proteome</keyword>
<feature type="domain" description="ABC transporter TMD0" evidence="3">
    <location>
        <begin position="25"/>
        <end position="153"/>
    </location>
</feature>
<dbReference type="InterPro" id="IPR056227">
    <property type="entry name" value="TMD0_ABC"/>
</dbReference>
<name>A0AAV9GXY6_9PEZI</name>
<sequence length="236" mass="26428">MVPSEACPSNSDGHFGPRVDSACRAFDFSLLFEDAFFVALPAALFLLLLPLRLPSLYNTPIKLTSYRLAAWKLALITLLFTSQLVFFLSRFALPTLQTRLSLASSILSLAATLSAAIHSFLSDQRSSHPSDLLVLYFSFSTLLALPRLRTLYLFPSATLPTAAWTVVFVTSFLLVIVESLKKTRFLRPGYKEVATAETTTNFWARSFFTWVLPFVRQGYGKILTLEGIPRWMRSIG</sequence>
<feature type="transmembrane region" description="Helical" evidence="2">
    <location>
        <begin position="35"/>
        <end position="57"/>
    </location>
</feature>
<evidence type="ECO:0000313" key="5">
    <source>
        <dbReference type="Proteomes" id="UP001321760"/>
    </source>
</evidence>
<dbReference type="GO" id="GO:0016020">
    <property type="term" value="C:membrane"/>
    <property type="evidence" value="ECO:0007669"/>
    <property type="project" value="UniProtKB-SubCell"/>
</dbReference>
<evidence type="ECO:0000259" key="3">
    <source>
        <dbReference type="Pfam" id="PF24357"/>
    </source>
</evidence>
<keyword evidence="2" id="KW-1133">Transmembrane helix</keyword>
<accession>A0AAV9GXY6</accession>
<reference evidence="4" key="2">
    <citation type="submission" date="2023-05" db="EMBL/GenBank/DDBJ databases">
        <authorList>
            <consortium name="Lawrence Berkeley National Laboratory"/>
            <person name="Steindorff A."/>
            <person name="Hensen N."/>
            <person name="Bonometti L."/>
            <person name="Westerberg I."/>
            <person name="Brannstrom I.O."/>
            <person name="Guillou S."/>
            <person name="Cros-Aarteil S."/>
            <person name="Calhoun S."/>
            <person name="Haridas S."/>
            <person name="Kuo A."/>
            <person name="Mondo S."/>
            <person name="Pangilinan J."/>
            <person name="Riley R."/>
            <person name="Labutti K."/>
            <person name="Andreopoulos B."/>
            <person name="Lipzen A."/>
            <person name="Chen C."/>
            <person name="Yanf M."/>
            <person name="Daum C."/>
            <person name="Ng V."/>
            <person name="Clum A."/>
            <person name="Ohm R."/>
            <person name="Martin F."/>
            <person name="Silar P."/>
            <person name="Natvig D."/>
            <person name="Lalanne C."/>
            <person name="Gautier V."/>
            <person name="Ament-Velasquez S.L."/>
            <person name="Kruys A."/>
            <person name="Hutchinson M.I."/>
            <person name="Powell A.J."/>
            <person name="Barry K."/>
            <person name="Miller A.N."/>
            <person name="Grigoriev I.V."/>
            <person name="Debuchy R."/>
            <person name="Gladieux P."/>
            <person name="Thoren M.H."/>
            <person name="Johannesson H."/>
        </authorList>
    </citation>
    <scope>NUCLEOTIDE SEQUENCE</scope>
    <source>
        <strain evidence="4">PSN243</strain>
    </source>
</reference>